<feature type="signal peptide" evidence="2">
    <location>
        <begin position="1"/>
        <end position="19"/>
    </location>
</feature>
<keyword evidence="6" id="KW-1185">Reference proteome</keyword>
<feature type="region of interest" description="Disordered" evidence="1">
    <location>
        <begin position="291"/>
        <end position="320"/>
    </location>
</feature>
<feature type="domain" description="SAP" evidence="3">
    <location>
        <begin position="813"/>
        <end position="850"/>
    </location>
</feature>
<sequence>MAWCWMAWVAVVVSPLVLSPKPPSSSSGGLRRRRGAGSCRMLCVVEAEEECGLVVSHKSRRRRWHYFWLVGRRRRSSRFARRASITDAANEEKKPSPAARRKAENEKREWELVLSALSEYKERFGNLRVPTRFQVPDDESWPADMREIKLGMRVAAIRSSGRYVSKDEGRRRTLDDMGFEWRLRRLRHPELEEKLEPFETFATALEAYRRINGNKRLPKNFVVPRLDEWPASCQGLPLGSRVQAIRNHARRKEDPHPYLDPNAVGSADVALARWNTLKDLGIKIASPVEKKKKKNETVLNDQDEETPPKRRRRKKAAESNATFSSAASLLDASRDDAARGWEALVEAIRVYKELYGDVRVPQDFVVPSVAPWPEAARNTTLGLRLSQIRLTGASVRDRPDRRMALLDLGVDLPFLLVQDPEEIRQAFRRKEGRRASVAVPLTADLNDPDVLNPAEAKYYAEHGWNLDDFDGDYSFDDVVSALEEYESRFGNFDIPLDFVIEEAADRDYEEVGRLEEVDIFGEPVVRRDAGTVADLDAALAALLAADEQKRLASIAKDEQKKKTTAKASGNNNNNPPPPPPPPPPPLDDEPSLEDLLLLEAEGGELLDDATTTANNKKKKKKKNGAWPREFEGMKLGLITSAFRVGDVVAFEDPDRKSKLDAIGFDWGNREMYLEGIRWHFFLACLFSFSKIRGSLAVPWDFVVPDEEPWPLPLRGAALGTMTNKVREQEQKIRTYYPLRARLLDAMAFIFLPPVYAEPEVAYDERLPPCLRLEEAELEITREGRMRQTTRKARQTKLDAFVPPPPGTADSPVNYKSFTVPQLKLVLKDRGLATTGRYKLQFIDRLSEFDRLYGEEYYAKLREKKKKNMQRRKPADDAPSD</sequence>
<dbReference type="Proteomes" id="UP001230188">
    <property type="component" value="Unassembled WGS sequence"/>
</dbReference>
<dbReference type="Pfam" id="PF03457">
    <property type="entry name" value="HA"/>
    <property type="match status" value="1"/>
</dbReference>
<evidence type="ECO:0000259" key="3">
    <source>
        <dbReference type="Pfam" id="PF02037"/>
    </source>
</evidence>
<dbReference type="PANTHER" id="PTHR37066">
    <property type="entry name" value="HELICASE-ASSOCIATED"/>
    <property type="match status" value="1"/>
</dbReference>
<dbReference type="InterPro" id="IPR036361">
    <property type="entry name" value="SAP_dom_sf"/>
</dbReference>
<evidence type="ECO:0000256" key="1">
    <source>
        <dbReference type="SAM" id="MobiDB-lite"/>
    </source>
</evidence>
<evidence type="ECO:0000313" key="6">
    <source>
        <dbReference type="Proteomes" id="UP001230188"/>
    </source>
</evidence>
<evidence type="ECO:0000259" key="4">
    <source>
        <dbReference type="Pfam" id="PF03457"/>
    </source>
</evidence>
<feature type="compositionally biased region" description="Basic and acidic residues" evidence="1">
    <location>
        <begin position="90"/>
        <end position="103"/>
    </location>
</feature>
<dbReference type="EMBL" id="JAQMWT010000122">
    <property type="protein sequence ID" value="KAJ8610024.1"/>
    <property type="molecule type" value="Genomic_DNA"/>
</dbReference>
<evidence type="ECO:0008006" key="7">
    <source>
        <dbReference type="Google" id="ProtNLM"/>
    </source>
</evidence>
<dbReference type="Pfam" id="PF02037">
    <property type="entry name" value="SAP"/>
    <property type="match status" value="1"/>
</dbReference>
<feature type="chain" id="PRO_5042033306" description="Helicase-associated domain-containing protein" evidence="2">
    <location>
        <begin position="20"/>
        <end position="880"/>
    </location>
</feature>
<feature type="domain" description="Helicase-associated" evidence="4">
    <location>
        <begin position="108"/>
        <end position="179"/>
    </location>
</feature>
<protein>
    <recommendedName>
        <fullName evidence="7">Helicase-associated domain-containing protein</fullName>
    </recommendedName>
</protein>
<feature type="region of interest" description="Disordered" evidence="1">
    <location>
        <begin position="555"/>
        <end position="590"/>
    </location>
</feature>
<dbReference type="Gene3D" id="1.10.720.30">
    <property type="entry name" value="SAP domain"/>
    <property type="match status" value="1"/>
</dbReference>
<dbReference type="InterPro" id="IPR005114">
    <property type="entry name" value="Helicase_assoc"/>
</dbReference>
<gene>
    <name evidence="5" type="ORF">CTAYLR_006627</name>
</gene>
<keyword evidence="2" id="KW-0732">Signal</keyword>
<dbReference type="InterPro" id="IPR003034">
    <property type="entry name" value="SAP_dom"/>
</dbReference>
<feature type="region of interest" description="Disordered" evidence="1">
    <location>
        <begin position="84"/>
        <end position="103"/>
    </location>
</feature>
<name>A0AAD7UKW0_9STRA</name>
<accession>A0AAD7UKW0</accession>
<proteinExistence type="predicted"/>
<evidence type="ECO:0000313" key="5">
    <source>
        <dbReference type="EMBL" id="KAJ8610024.1"/>
    </source>
</evidence>
<feature type="compositionally biased region" description="Pro residues" evidence="1">
    <location>
        <begin position="574"/>
        <end position="585"/>
    </location>
</feature>
<evidence type="ECO:0000256" key="2">
    <source>
        <dbReference type="SAM" id="SignalP"/>
    </source>
</evidence>
<dbReference type="AlphaFoldDB" id="A0AAD7UKW0"/>
<comment type="caution">
    <text evidence="5">The sequence shown here is derived from an EMBL/GenBank/DDBJ whole genome shotgun (WGS) entry which is preliminary data.</text>
</comment>
<dbReference type="PANTHER" id="PTHR37066:SF1">
    <property type="entry name" value="LNS2_PITP DOMAIN-CONTAINING PROTEIN"/>
    <property type="match status" value="1"/>
</dbReference>
<reference evidence="5" key="1">
    <citation type="submission" date="2023-01" db="EMBL/GenBank/DDBJ databases">
        <title>Metagenome sequencing of chrysophaentin producing Chrysophaeum taylorii.</title>
        <authorList>
            <person name="Davison J."/>
            <person name="Bewley C."/>
        </authorList>
    </citation>
    <scope>NUCLEOTIDE SEQUENCE</scope>
    <source>
        <strain evidence="5">NIES-1699</strain>
    </source>
</reference>
<organism evidence="5 6">
    <name type="scientific">Chrysophaeum taylorii</name>
    <dbReference type="NCBI Taxonomy" id="2483200"/>
    <lineage>
        <taxon>Eukaryota</taxon>
        <taxon>Sar</taxon>
        <taxon>Stramenopiles</taxon>
        <taxon>Ochrophyta</taxon>
        <taxon>Pelagophyceae</taxon>
        <taxon>Pelagomonadales</taxon>
        <taxon>Pelagomonadaceae</taxon>
        <taxon>Chrysophaeum</taxon>
    </lineage>
</organism>